<protein>
    <recommendedName>
        <fullName evidence="7">TF-B3 domain-containing protein</fullName>
    </recommendedName>
</protein>
<evidence type="ECO:0000256" key="1">
    <source>
        <dbReference type="ARBA" id="ARBA00004123"/>
    </source>
</evidence>
<dbReference type="Gramene" id="OMERI04G18960.1">
    <property type="protein sequence ID" value="OMERI04G18960.1"/>
    <property type="gene ID" value="OMERI04G18960"/>
</dbReference>
<keyword evidence="9" id="KW-1185">Reference proteome</keyword>
<feature type="region of interest" description="Disordered" evidence="6">
    <location>
        <begin position="77"/>
        <end position="131"/>
    </location>
</feature>
<reference evidence="8" key="1">
    <citation type="submission" date="2015-04" db="UniProtKB">
        <authorList>
            <consortium name="EnsemblPlants"/>
        </authorList>
    </citation>
    <scope>IDENTIFICATION</scope>
</reference>
<evidence type="ECO:0000313" key="8">
    <source>
        <dbReference type="EnsemblPlants" id="OMERI04G18960.1"/>
    </source>
</evidence>
<keyword evidence="5" id="KW-0539">Nucleus</keyword>
<dbReference type="PROSITE" id="PS50863">
    <property type="entry name" value="B3"/>
    <property type="match status" value="1"/>
</dbReference>
<organism evidence="8">
    <name type="scientific">Oryza meridionalis</name>
    <dbReference type="NCBI Taxonomy" id="40149"/>
    <lineage>
        <taxon>Eukaryota</taxon>
        <taxon>Viridiplantae</taxon>
        <taxon>Streptophyta</taxon>
        <taxon>Embryophyta</taxon>
        <taxon>Tracheophyta</taxon>
        <taxon>Spermatophyta</taxon>
        <taxon>Magnoliopsida</taxon>
        <taxon>Liliopsida</taxon>
        <taxon>Poales</taxon>
        <taxon>Poaceae</taxon>
        <taxon>BOP clade</taxon>
        <taxon>Oryzoideae</taxon>
        <taxon>Oryzeae</taxon>
        <taxon>Oryzinae</taxon>
        <taxon>Oryza</taxon>
    </lineage>
</organism>
<dbReference type="HOGENOM" id="CLU_1930886_0_0_1"/>
<dbReference type="GO" id="GO:0005634">
    <property type="term" value="C:nucleus"/>
    <property type="evidence" value="ECO:0007669"/>
    <property type="project" value="UniProtKB-SubCell"/>
</dbReference>
<evidence type="ECO:0000256" key="5">
    <source>
        <dbReference type="ARBA" id="ARBA00023242"/>
    </source>
</evidence>
<dbReference type="SUPFAM" id="SSF101936">
    <property type="entry name" value="DNA-binding pseudobarrel domain"/>
    <property type="match status" value="1"/>
</dbReference>
<reference evidence="8" key="2">
    <citation type="submission" date="2018-05" db="EMBL/GenBank/DDBJ databases">
        <title>OmerRS3 (Oryza meridionalis Reference Sequence Version 3).</title>
        <authorList>
            <person name="Zhang J."/>
            <person name="Kudrna D."/>
            <person name="Lee S."/>
            <person name="Talag J."/>
            <person name="Welchert J."/>
            <person name="Wing R.A."/>
        </authorList>
    </citation>
    <scope>NUCLEOTIDE SEQUENCE [LARGE SCALE GENOMIC DNA]</scope>
    <source>
        <strain evidence="8">cv. OR44</strain>
    </source>
</reference>
<evidence type="ECO:0000256" key="4">
    <source>
        <dbReference type="ARBA" id="ARBA00023163"/>
    </source>
</evidence>
<keyword evidence="3" id="KW-0238">DNA-binding</keyword>
<name>A0A0E0DHJ6_9ORYZ</name>
<dbReference type="EnsemblPlants" id="OMERI04G18960.1">
    <property type="protein sequence ID" value="OMERI04G18960.1"/>
    <property type="gene ID" value="OMERI04G18960"/>
</dbReference>
<proteinExistence type="predicted"/>
<keyword evidence="4" id="KW-0804">Transcription</keyword>
<dbReference type="InterPro" id="IPR015300">
    <property type="entry name" value="DNA-bd_pseudobarrel_sf"/>
</dbReference>
<accession>A0A0E0DHJ6</accession>
<evidence type="ECO:0000256" key="6">
    <source>
        <dbReference type="SAM" id="MobiDB-lite"/>
    </source>
</evidence>
<dbReference type="Gene3D" id="2.40.330.10">
    <property type="entry name" value="DNA-binding pseudobarrel domain"/>
    <property type="match status" value="1"/>
</dbReference>
<evidence type="ECO:0000256" key="3">
    <source>
        <dbReference type="ARBA" id="ARBA00023125"/>
    </source>
</evidence>
<keyword evidence="2" id="KW-0805">Transcription regulation</keyword>
<dbReference type="InterPro" id="IPR003340">
    <property type="entry name" value="B3_DNA-bd"/>
</dbReference>
<feature type="domain" description="TF-B3" evidence="7">
    <location>
        <begin position="1"/>
        <end position="64"/>
    </location>
</feature>
<feature type="compositionally biased region" description="Polar residues" evidence="6">
    <location>
        <begin position="80"/>
        <end position="104"/>
    </location>
</feature>
<comment type="subcellular location">
    <subcellularLocation>
        <location evidence="1">Nucleus</location>
    </subcellularLocation>
</comment>
<dbReference type="GO" id="GO:0003677">
    <property type="term" value="F:DNA binding"/>
    <property type="evidence" value="ECO:0007669"/>
    <property type="project" value="UniProtKB-KW"/>
</dbReference>
<dbReference type="AlphaFoldDB" id="A0A0E0DHJ6"/>
<feature type="compositionally biased region" description="Basic and acidic residues" evidence="6">
    <location>
        <begin position="106"/>
        <end position="115"/>
    </location>
</feature>
<dbReference type="Proteomes" id="UP000008021">
    <property type="component" value="Chromosome 4"/>
</dbReference>
<evidence type="ECO:0000313" key="9">
    <source>
        <dbReference type="Proteomes" id="UP000008021"/>
    </source>
</evidence>
<evidence type="ECO:0000256" key="2">
    <source>
        <dbReference type="ARBA" id="ARBA00023015"/>
    </source>
</evidence>
<evidence type="ECO:0000259" key="7">
    <source>
        <dbReference type="PROSITE" id="PS50863"/>
    </source>
</evidence>
<sequence length="131" mass="14987">MEKKTLLSPHGTPTSVTLEQRVGSFFIFEGWKTFTQQIGLCFGHYIRFNVTSPSTLDVLVFDKDGHNKLPLTALSKHKSNQAQVHQTTDAQQKNHQHLGLSSSRHFNRDDSEHVTRRSLQLGERMGRCRNK</sequence>